<dbReference type="EMBL" id="OU466858">
    <property type="protein sequence ID" value="CAH2047869.1"/>
    <property type="molecule type" value="Genomic_DNA"/>
</dbReference>
<reference evidence="1 2" key="1">
    <citation type="submission" date="2022-03" db="EMBL/GenBank/DDBJ databases">
        <authorList>
            <person name="Nunn A."/>
            <person name="Chopra R."/>
            <person name="Nunn A."/>
            <person name="Contreras Garrido A."/>
        </authorList>
    </citation>
    <scope>NUCLEOTIDE SEQUENCE [LARGE SCALE GENOMIC DNA]</scope>
</reference>
<evidence type="ECO:0000313" key="1">
    <source>
        <dbReference type="EMBL" id="CAH2047869.1"/>
    </source>
</evidence>
<sequence length="83" mass="9829">WSEEKERLGVKRANVRRGCSLRRNEWLSIKQLYSNPKAPGFKDWLNPPELSMEMKRFSGPRKYVQAPAKDLVCHNHSSLYRQK</sequence>
<organism evidence="1 2">
    <name type="scientific">Thlaspi arvense</name>
    <name type="common">Field penny-cress</name>
    <dbReference type="NCBI Taxonomy" id="13288"/>
    <lineage>
        <taxon>Eukaryota</taxon>
        <taxon>Viridiplantae</taxon>
        <taxon>Streptophyta</taxon>
        <taxon>Embryophyta</taxon>
        <taxon>Tracheophyta</taxon>
        <taxon>Spermatophyta</taxon>
        <taxon>Magnoliopsida</taxon>
        <taxon>eudicotyledons</taxon>
        <taxon>Gunneridae</taxon>
        <taxon>Pentapetalae</taxon>
        <taxon>rosids</taxon>
        <taxon>malvids</taxon>
        <taxon>Brassicales</taxon>
        <taxon>Brassicaceae</taxon>
        <taxon>Thlaspideae</taxon>
        <taxon>Thlaspi</taxon>
    </lineage>
</organism>
<dbReference type="Proteomes" id="UP000836841">
    <property type="component" value="Chromosome 2"/>
</dbReference>
<keyword evidence="2" id="KW-1185">Reference proteome</keyword>
<feature type="non-terminal residue" evidence="1">
    <location>
        <position position="1"/>
    </location>
</feature>
<proteinExistence type="predicted"/>
<evidence type="ECO:0000313" key="2">
    <source>
        <dbReference type="Proteomes" id="UP000836841"/>
    </source>
</evidence>
<name>A0AAU9RQ98_THLAR</name>
<dbReference type="AlphaFoldDB" id="A0AAU9RQ98"/>
<gene>
    <name evidence="1" type="ORF">TAV2_LOCUS5200</name>
</gene>
<accession>A0AAU9RQ98</accession>
<protein>
    <submittedName>
        <fullName evidence="1">Uncharacterized protein</fullName>
    </submittedName>
</protein>